<comment type="caution">
    <text evidence="2">The sequence shown here is derived from an EMBL/GenBank/DDBJ whole genome shotgun (WGS) entry which is preliminary data.</text>
</comment>
<organism evidence="2 3">
    <name type="scientific">Porites lobata</name>
    <dbReference type="NCBI Taxonomy" id="104759"/>
    <lineage>
        <taxon>Eukaryota</taxon>
        <taxon>Metazoa</taxon>
        <taxon>Cnidaria</taxon>
        <taxon>Anthozoa</taxon>
        <taxon>Hexacorallia</taxon>
        <taxon>Scleractinia</taxon>
        <taxon>Fungiina</taxon>
        <taxon>Poritidae</taxon>
        <taxon>Porites</taxon>
    </lineage>
</organism>
<protein>
    <submittedName>
        <fullName evidence="2">Uncharacterized protein</fullName>
    </submittedName>
</protein>
<name>A0ABN8MSN8_9CNID</name>
<proteinExistence type="predicted"/>
<feature type="compositionally biased region" description="Low complexity" evidence="1">
    <location>
        <begin position="1"/>
        <end position="12"/>
    </location>
</feature>
<reference evidence="2 3" key="1">
    <citation type="submission" date="2022-05" db="EMBL/GenBank/DDBJ databases">
        <authorList>
            <consortium name="Genoscope - CEA"/>
            <person name="William W."/>
        </authorList>
    </citation>
    <scope>NUCLEOTIDE SEQUENCE [LARGE SCALE GENOMIC DNA]</scope>
</reference>
<gene>
    <name evidence="2" type="ORF">PLOB_00000413</name>
</gene>
<dbReference type="Proteomes" id="UP001159405">
    <property type="component" value="Unassembled WGS sequence"/>
</dbReference>
<sequence length="294" mass="32550">MTSSETASTTSSVGKAEEAEEQKSKLNDFLLSCKVKPLGNHSWLEWSSASESTRRRYLEHTAEAVAVLLKVISTTNASSLWDALQKSKLVNEKLNINSLSLPSEKKYLEALAGAYMIASSWDTRRQILSIMAGVASYNAACEFIPGLSSYRYTVASLHRLQHGPGAPVPVEQSTRLRVTRDQLDHFLEFITSPHLVQDLPFGEKTLVLSTGESVVVPNVIRTMIPQRIVQQYKRFCEETDFVPFSESTMLRILSSCTASVRKSLQGLDYFATEGSKASTSVKTRASLIIAAYML</sequence>
<dbReference type="EMBL" id="CALNXK010000001">
    <property type="protein sequence ID" value="CAH3032339.1"/>
    <property type="molecule type" value="Genomic_DNA"/>
</dbReference>
<keyword evidence="3" id="KW-1185">Reference proteome</keyword>
<accession>A0ABN8MSN8</accession>
<evidence type="ECO:0000313" key="2">
    <source>
        <dbReference type="EMBL" id="CAH3032339.1"/>
    </source>
</evidence>
<evidence type="ECO:0000313" key="3">
    <source>
        <dbReference type="Proteomes" id="UP001159405"/>
    </source>
</evidence>
<feature type="region of interest" description="Disordered" evidence="1">
    <location>
        <begin position="1"/>
        <end position="20"/>
    </location>
</feature>
<evidence type="ECO:0000256" key="1">
    <source>
        <dbReference type="SAM" id="MobiDB-lite"/>
    </source>
</evidence>